<dbReference type="PANTHER" id="PTHR33231:SF1">
    <property type="entry name" value="30S RIBOSOMAL PROTEIN"/>
    <property type="match status" value="1"/>
</dbReference>
<dbReference type="Proteomes" id="UP000229080">
    <property type="component" value="Unassembled WGS sequence"/>
</dbReference>
<dbReference type="Pfam" id="PF02482">
    <property type="entry name" value="Ribosomal_S30AE"/>
    <property type="match status" value="1"/>
</dbReference>
<dbReference type="GO" id="GO:0022627">
    <property type="term" value="C:cytosolic small ribosomal subunit"/>
    <property type="evidence" value="ECO:0007669"/>
    <property type="project" value="TreeGrafter"/>
</dbReference>
<dbReference type="Gene3D" id="3.30.160.100">
    <property type="entry name" value="Ribosome hibernation promotion factor-like"/>
    <property type="match status" value="1"/>
</dbReference>
<protein>
    <submittedName>
        <fullName evidence="2">Ribosomal subunit interface protein</fullName>
    </submittedName>
</protein>
<dbReference type="InterPro" id="IPR003489">
    <property type="entry name" value="RHF/RaiA"/>
</dbReference>
<dbReference type="PANTHER" id="PTHR33231">
    <property type="entry name" value="30S RIBOSOMAL PROTEIN"/>
    <property type="match status" value="1"/>
</dbReference>
<dbReference type="NCBIfam" id="TIGR00741">
    <property type="entry name" value="yfiA"/>
    <property type="match status" value="1"/>
</dbReference>
<proteinExistence type="predicted"/>
<organism evidence="2 3">
    <name type="scientific">Candidatus Portnoybacteria bacterium CG09_land_8_20_14_0_10_44_13</name>
    <dbReference type="NCBI Taxonomy" id="1974811"/>
    <lineage>
        <taxon>Bacteria</taxon>
        <taxon>Candidatus Portnoyibacteriota</taxon>
    </lineage>
</organism>
<name>A0A2H0WUV7_9BACT</name>
<dbReference type="InterPro" id="IPR036567">
    <property type="entry name" value="RHF-like"/>
</dbReference>
<accession>A0A2H0WUV7</accession>
<dbReference type="GO" id="GO:0043024">
    <property type="term" value="F:ribosomal small subunit binding"/>
    <property type="evidence" value="ECO:0007669"/>
    <property type="project" value="TreeGrafter"/>
</dbReference>
<dbReference type="EMBL" id="PEZF01000129">
    <property type="protein sequence ID" value="PIS16440.1"/>
    <property type="molecule type" value="Genomic_DNA"/>
</dbReference>
<evidence type="ECO:0000313" key="3">
    <source>
        <dbReference type="Proteomes" id="UP000229080"/>
    </source>
</evidence>
<reference evidence="3" key="1">
    <citation type="submission" date="2017-09" db="EMBL/GenBank/DDBJ databases">
        <title>Depth-based differentiation of microbial function through sediment-hosted aquifers and enrichment of novel symbionts in the deep terrestrial subsurface.</title>
        <authorList>
            <person name="Probst A.J."/>
            <person name="Ladd B."/>
            <person name="Jarett J.K."/>
            <person name="Geller-Mcgrath D.E."/>
            <person name="Sieber C.M.K."/>
            <person name="Emerson J.B."/>
            <person name="Anantharaman K."/>
            <person name="Thomas B.C."/>
            <person name="Malmstrom R."/>
            <person name="Stieglmeier M."/>
            <person name="Klingl A."/>
            <person name="Woyke T."/>
            <person name="Ryan C.M."/>
            <person name="Banfield J.F."/>
        </authorList>
    </citation>
    <scope>NUCLEOTIDE SEQUENCE [LARGE SCALE GENOMIC DNA]</scope>
</reference>
<dbReference type="GO" id="GO:0045900">
    <property type="term" value="P:negative regulation of translational elongation"/>
    <property type="evidence" value="ECO:0007669"/>
    <property type="project" value="TreeGrafter"/>
</dbReference>
<sequence length="128" mass="14962">MRIIIKTNNFALTNAVRDYCEEKIQNLEKFLAGFNPDSILAEAELSRTTRHHKSGDIFRFEVNLTVNGKLLRSESERENIYTAIDDVHEELAREIRGDKTKQDTIFRRIARSVKKKLNLSPLARFRKK</sequence>
<keyword evidence="1" id="KW-0810">Translation regulation</keyword>
<comment type="caution">
    <text evidence="2">The sequence shown here is derived from an EMBL/GenBank/DDBJ whole genome shotgun (WGS) entry which is preliminary data.</text>
</comment>
<gene>
    <name evidence="2" type="primary">raiA</name>
    <name evidence="2" type="ORF">COT61_03935</name>
</gene>
<dbReference type="InterPro" id="IPR050574">
    <property type="entry name" value="HPF/YfiA_ribosome-assoc"/>
</dbReference>
<dbReference type="AlphaFoldDB" id="A0A2H0WUV7"/>
<evidence type="ECO:0000313" key="2">
    <source>
        <dbReference type="EMBL" id="PIS16440.1"/>
    </source>
</evidence>
<dbReference type="SUPFAM" id="SSF69754">
    <property type="entry name" value="Ribosome binding protein Y (YfiA homologue)"/>
    <property type="match status" value="1"/>
</dbReference>
<evidence type="ECO:0000256" key="1">
    <source>
        <dbReference type="ARBA" id="ARBA00022845"/>
    </source>
</evidence>